<reference evidence="1 2" key="1">
    <citation type="submission" date="2021-06" db="EMBL/GenBank/DDBJ databases">
        <title>Falsochrobactrum tianjin sp.nov., a new petroleum-degrading bacteria isolated from oily soils.</title>
        <authorList>
            <person name="Chen G."/>
            <person name="Chen H."/>
            <person name="Tian J."/>
            <person name="Qing J."/>
            <person name="Zhong L."/>
            <person name="Ma W."/>
            <person name="Song Y."/>
            <person name="Cui X."/>
            <person name="Yan B."/>
        </authorList>
    </citation>
    <scope>NUCLEOTIDE SEQUENCE [LARGE SCALE GENOMIC DNA]</scope>
    <source>
        <strain evidence="1 2">TDYN1</strain>
    </source>
</reference>
<dbReference type="PANTHER" id="PTHR11941">
    <property type="entry name" value="ENOYL-COA HYDRATASE-RELATED"/>
    <property type="match status" value="1"/>
</dbReference>
<organism evidence="1 2">
    <name type="scientific">Falsochrobactrum tianjinense</name>
    <dbReference type="NCBI Taxonomy" id="2706015"/>
    <lineage>
        <taxon>Bacteria</taxon>
        <taxon>Pseudomonadati</taxon>
        <taxon>Pseudomonadota</taxon>
        <taxon>Alphaproteobacteria</taxon>
        <taxon>Hyphomicrobiales</taxon>
        <taxon>Brucellaceae</taxon>
        <taxon>Falsochrobactrum</taxon>
    </lineage>
</organism>
<dbReference type="Pfam" id="PF00378">
    <property type="entry name" value="ECH_1"/>
    <property type="match status" value="1"/>
</dbReference>
<dbReference type="Proteomes" id="UP000752297">
    <property type="component" value="Unassembled WGS sequence"/>
</dbReference>
<sequence>MENRELLLSHEDGVAVITLNKPERLNAWTGAMRADLGRMLAEVGSNDAVRAVVVTGAGERAFCSGQDFTESQNFEGGAEADRWLADIKSFYETIRDVEKPTIAALNGIAAGSGFQVAMLMDYRIGHAGVTMGQPELNNGIPSVVGPWGVFAPHLGVARSMDLILTGRMMNAKEARHTGLLNEIVPAGEVLSRSIAMARELGAKPPIALRLTKRAYREATQPGFDHAFEIAEEAQREAFASGEPQRCMEEFFRIRAARKSA</sequence>
<dbReference type="GO" id="GO:0003824">
    <property type="term" value="F:catalytic activity"/>
    <property type="evidence" value="ECO:0007669"/>
    <property type="project" value="UniProtKB-ARBA"/>
</dbReference>
<dbReference type="InterPro" id="IPR001753">
    <property type="entry name" value="Enoyl-CoA_hydra/iso"/>
</dbReference>
<dbReference type="EMBL" id="JAHRVA010000013">
    <property type="protein sequence ID" value="MBV2145102.1"/>
    <property type="molecule type" value="Genomic_DNA"/>
</dbReference>
<dbReference type="PANTHER" id="PTHR11941:SF54">
    <property type="entry name" value="ENOYL-COA HYDRATASE, MITOCHONDRIAL"/>
    <property type="match status" value="1"/>
</dbReference>
<name>A0A949PPP8_9HYPH</name>
<protein>
    <submittedName>
        <fullName evidence="1">Enoyl-CoA hydratase/isomerase family protein</fullName>
    </submittedName>
</protein>
<accession>A0A949PPP8</accession>
<dbReference type="GO" id="GO:0006635">
    <property type="term" value="P:fatty acid beta-oxidation"/>
    <property type="evidence" value="ECO:0007669"/>
    <property type="project" value="TreeGrafter"/>
</dbReference>
<keyword evidence="2" id="KW-1185">Reference proteome</keyword>
<dbReference type="RefSeq" id="WP_217679148.1">
    <property type="nucleotide sequence ID" value="NZ_JAHRVA010000013.1"/>
</dbReference>
<evidence type="ECO:0000313" key="2">
    <source>
        <dbReference type="Proteomes" id="UP000752297"/>
    </source>
</evidence>
<evidence type="ECO:0000313" key="1">
    <source>
        <dbReference type="EMBL" id="MBV2145102.1"/>
    </source>
</evidence>
<dbReference type="CDD" id="cd06558">
    <property type="entry name" value="crotonase-like"/>
    <property type="match status" value="1"/>
</dbReference>
<comment type="caution">
    <text evidence="1">The sequence shown here is derived from an EMBL/GenBank/DDBJ whole genome shotgun (WGS) entry which is preliminary data.</text>
</comment>
<proteinExistence type="predicted"/>
<dbReference type="AlphaFoldDB" id="A0A949PPP8"/>
<gene>
    <name evidence="1" type="ORF">KUG47_16540</name>
</gene>